<dbReference type="OrthoDB" id="47375at2759"/>
<gene>
    <name evidence="1" type="ORF">DAEQUDRAFT_733160</name>
</gene>
<evidence type="ECO:0000313" key="2">
    <source>
        <dbReference type="Proteomes" id="UP000076727"/>
    </source>
</evidence>
<dbReference type="Proteomes" id="UP000076727">
    <property type="component" value="Unassembled WGS sequence"/>
</dbReference>
<protein>
    <recommendedName>
        <fullName evidence="3">Glycosyltransferase family 25 protein</fullName>
    </recommendedName>
</protein>
<dbReference type="STRING" id="1314783.A0A165L6U6"/>
<dbReference type="EMBL" id="KV429145">
    <property type="protein sequence ID" value="KZT64019.1"/>
    <property type="molecule type" value="Genomic_DNA"/>
</dbReference>
<evidence type="ECO:0000313" key="1">
    <source>
        <dbReference type="EMBL" id="KZT64019.1"/>
    </source>
</evidence>
<accession>A0A165L6U6</accession>
<proteinExistence type="predicted"/>
<dbReference type="AlphaFoldDB" id="A0A165L6U6"/>
<organism evidence="1 2">
    <name type="scientific">Daedalea quercina L-15889</name>
    <dbReference type="NCBI Taxonomy" id="1314783"/>
    <lineage>
        <taxon>Eukaryota</taxon>
        <taxon>Fungi</taxon>
        <taxon>Dikarya</taxon>
        <taxon>Basidiomycota</taxon>
        <taxon>Agaricomycotina</taxon>
        <taxon>Agaricomycetes</taxon>
        <taxon>Polyporales</taxon>
        <taxon>Fomitopsis</taxon>
    </lineage>
</organism>
<keyword evidence="2" id="KW-1185">Reference proteome</keyword>
<reference evidence="1 2" key="1">
    <citation type="journal article" date="2016" name="Mol. Biol. Evol.">
        <title>Comparative Genomics of Early-Diverging Mushroom-Forming Fungi Provides Insights into the Origins of Lignocellulose Decay Capabilities.</title>
        <authorList>
            <person name="Nagy L.G."/>
            <person name="Riley R."/>
            <person name="Tritt A."/>
            <person name="Adam C."/>
            <person name="Daum C."/>
            <person name="Floudas D."/>
            <person name="Sun H."/>
            <person name="Yadav J.S."/>
            <person name="Pangilinan J."/>
            <person name="Larsson K.H."/>
            <person name="Matsuura K."/>
            <person name="Barry K."/>
            <person name="Labutti K."/>
            <person name="Kuo R."/>
            <person name="Ohm R.A."/>
            <person name="Bhattacharya S.S."/>
            <person name="Shirouzu T."/>
            <person name="Yoshinaga Y."/>
            <person name="Martin F.M."/>
            <person name="Grigoriev I.V."/>
            <person name="Hibbett D.S."/>
        </authorList>
    </citation>
    <scope>NUCLEOTIDE SEQUENCE [LARGE SCALE GENOMIC DNA]</scope>
    <source>
        <strain evidence="1 2">L-15889</strain>
    </source>
</reference>
<name>A0A165L6U6_9APHY</name>
<sequence length="174" mass="19638">MQGLVLGQPDAHSQTDEVSVILEDDVDMERDIHDRLREVWRSLPDDWDIVFLGHCWSNETYYPALDNPEHGRPDTLRFRTALHPSFAPKCTHAYALTRTGARRLLLYLQHTPFAYSRALDQAISWLILSGKLKAFSVVPSLVVQRKIGRSDIDTSGGGMGSLWRDHLDNGVLGS</sequence>
<evidence type="ECO:0008006" key="3">
    <source>
        <dbReference type="Google" id="ProtNLM"/>
    </source>
</evidence>